<dbReference type="GO" id="GO:0004519">
    <property type="term" value="F:endonuclease activity"/>
    <property type="evidence" value="ECO:0007669"/>
    <property type="project" value="UniProtKB-KW"/>
</dbReference>
<dbReference type="Gene3D" id="1.10.30.50">
    <property type="match status" value="1"/>
</dbReference>
<keyword evidence="2" id="KW-0378">Hydrolase</keyword>
<reference evidence="7" key="1">
    <citation type="submission" date="2017-08" db="EMBL/GenBank/DDBJ databases">
        <authorList>
            <person name="Imhoff J.F."/>
            <person name="Rahn T."/>
            <person name="Kuenzel S."/>
            <person name="Neulinger S.C."/>
        </authorList>
    </citation>
    <scope>NUCLEOTIDE SEQUENCE</scope>
    <source>
        <strain evidence="7">DSM 11080</strain>
    </source>
</reference>
<evidence type="ECO:0000259" key="6">
    <source>
        <dbReference type="SMART" id="SM00507"/>
    </source>
</evidence>
<sequence length="140" mass="15776">MSKKDQPRHGRTGQTIDANKLDRVVADARRAMDERAAGYREQALKLYPWVCGRCGREFDHTNLRELTVHHKDMDHDNNPPDGSNWELLCLYCHDNEHQKYEEHLAAVAAGRDTGAGPSRSSSPSTHNPFADLGKLLGKED</sequence>
<name>A0AAJ0U4S4_9GAMM</name>
<evidence type="ECO:0000313" key="7">
    <source>
        <dbReference type="EMBL" id="MBK1704830.1"/>
    </source>
</evidence>
<evidence type="ECO:0000313" key="8">
    <source>
        <dbReference type="Proteomes" id="UP001296776"/>
    </source>
</evidence>
<keyword evidence="1" id="KW-0540">Nuclease</keyword>
<reference evidence="7" key="2">
    <citation type="journal article" date="2020" name="Microorganisms">
        <title>Osmotic Adaptation and Compatible Solute Biosynthesis of Phototrophic Bacteria as Revealed from Genome Analyses.</title>
        <authorList>
            <person name="Imhoff J.F."/>
            <person name="Rahn T."/>
            <person name="Kunzel S."/>
            <person name="Keller A."/>
            <person name="Neulinger S.C."/>
        </authorList>
    </citation>
    <scope>NUCLEOTIDE SEQUENCE</scope>
    <source>
        <strain evidence="7">DSM 11080</strain>
    </source>
</reference>
<evidence type="ECO:0000256" key="5">
    <source>
        <dbReference type="SAM" id="MobiDB-lite"/>
    </source>
</evidence>
<keyword evidence="8" id="KW-1185">Reference proteome</keyword>
<proteinExistence type="inferred from homology"/>
<dbReference type="AlphaFoldDB" id="A0AAJ0U4S4"/>
<evidence type="ECO:0000256" key="3">
    <source>
        <dbReference type="ARBA" id="ARBA00038412"/>
    </source>
</evidence>
<feature type="domain" description="HNH nuclease" evidence="6">
    <location>
        <begin position="39"/>
        <end position="94"/>
    </location>
</feature>
<dbReference type="InterPro" id="IPR002711">
    <property type="entry name" value="HNH"/>
</dbReference>
<dbReference type="InterPro" id="IPR003615">
    <property type="entry name" value="HNH_nuc"/>
</dbReference>
<evidence type="ECO:0000256" key="4">
    <source>
        <dbReference type="ARBA" id="ARBA00040194"/>
    </source>
</evidence>
<dbReference type="GO" id="GO:0003676">
    <property type="term" value="F:nucleic acid binding"/>
    <property type="evidence" value="ECO:0007669"/>
    <property type="project" value="InterPro"/>
</dbReference>
<evidence type="ECO:0000256" key="2">
    <source>
        <dbReference type="ARBA" id="ARBA00022801"/>
    </source>
</evidence>
<dbReference type="EMBL" id="NRSJ01000015">
    <property type="protein sequence ID" value="MBK1704830.1"/>
    <property type="molecule type" value="Genomic_DNA"/>
</dbReference>
<dbReference type="SMART" id="SM00507">
    <property type="entry name" value="HNHc"/>
    <property type="match status" value="1"/>
</dbReference>
<dbReference type="CDD" id="cd00085">
    <property type="entry name" value="HNHc"/>
    <property type="match status" value="1"/>
</dbReference>
<comment type="similarity">
    <text evidence="3">Belongs to the HNH nuclease family.</text>
</comment>
<comment type="caution">
    <text evidence="7">The sequence shown here is derived from an EMBL/GenBank/DDBJ whole genome shotgun (WGS) entry which is preliminary data.</text>
</comment>
<dbReference type="GO" id="GO:0005829">
    <property type="term" value="C:cytosol"/>
    <property type="evidence" value="ECO:0007669"/>
    <property type="project" value="TreeGrafter"/>
</dbReference>
<keyword evidence="7" id="KW-0255">Endonuclease</keyword>
<dbReference type="Proteomes" id="UP001296776">
    <property type="component" value="Unassembled WGS sequence"/>
</dbReference>
<gene>
    <name evidence="7" type="ORF">CKO40_09830</name>
</gene>
<dbReference type="GO" id="GO:0008270">
    <property type="term" value="F:zinc ion binding"/>
    <property type="evidence" value="ECO:0007669"/>
    <property type="project" value="InterPro"/>
</dbReference>
<feature type="compositionally biased region" description="Polar residues" evidence="5">
    <location>
        <begin position="118"/>
        <end position="127"/>
    </location>
</feature>
<feature type="region of interest" description="Disordered" evidence="5">
    <location>
        <begin position="105"/>
        <end position="140"/>
    </location>
</feature>
<evidence type="ECO:0000256" key="1">
    <source>
        <dbReference type="ARBA" id="ARBA00022722"/>
    </source>
</evidence>
<dbReference type="Pfam" id="PF01844">
    <property type="entry name" value="HNH"/>
    <property type="match status" value="1"/>
</dbReference>
<protein>
    <recommendedName>
        <fullName evidence="4">Putative HNH nuclease YajD</fullName>
    </recommendedName>
</protein>
<dbReference type="PANTHER" id="PTHR41286">
    <property type="entry name" value="HNH NUCLEASE YAJD-RELATED"/>
    <property type="match status" value="1"/>
</dbReference>
<dbReference type="PANTHER" id="PTHR41286:SF1">
    <property type="entry name" value="HNH NUCLEASE YAJD-RELATED"/>
    <property type="match status" value="1"/>
</dbReference>
<accession>A0AAJ0U4S4</accession>
<organism evidence="7 8">
    <name type="scientific">Halochromatium glycolicum</name>
    <dbReference type="NCBI Taxonomy" id="85075"/>
    <lineage>
        <taxon>Bacteria</taxon>
        <taxon>Pseudomonadati</taxon>
        <taxon>Pseudomonadota</taxon>
        <taxon>Gammaproteobacteria</taxon>
        <taxon>Chromatiales</taxon>
        <taxon>Chromatiaceae</taxon>
        <taxon>Halochromatium</taxon>
    </lineage>
</organism>
<dbReference type="RefSeq" id="WP_200346044.1">
    <property type="nucleotide sequence ID" value="NZ_NRSJ01000015.1"/>
</dbReference>
<dbReference type="NCBIfam" id="NF008448">
    <property type="entry name" value="PRK11295.1"/>
    <property type="match status" value="1"/>
</dbReference>
<dbReference type="GO" id="GO:0016787">
    <property type="term" value="F:hydrolase activity"/>
    <property type="evidence" value="ECO:0007669"/>
    <property type="project" value="UniProtKB-KW"/>
</dbReference>